<evidence type="ECO:0000256" key="2">
    <source>
        <dbReference type="ARBA" id="ARBA00022448"/>
    </source>
</evidence>
<dbReference type="GO" id="GO:0006865">
    <property type="term" value="P:amino acid transport"/>
    <property type="evidence" value="ECO:0007669"/>
    <property type="project" value="TreeGrafter"/>
</dbReference>
<keyword evidence="3" id="KW-0732">Signal</keyword>
<dbReference type="SUPFAM" id="SSF53850">
    <property type="entry name" value="Periplasmic binding protein-like II"/>
    <property type="match status" value="1"/>
</dbReference>
<dbReference type="Pfam" id="PF00497">
    <property type="entry name" value="SBP_bac_3"/>
    <property type="match status" value="1"/>
</dbReference>
<comment type="similarity">
    <text evidence="1">Belongs to the bacterial solute-binding protein 3 family.</text>
</comment>
<dbReference type="SMART" id="SM00062">
    <property type="entry name" value="PBPb"/>
    <property type="match status" value="1"/>
</dbReference>
<dbReference type="Gene3D" id="3.40.190.10">
    <property type="entry name" value="Periplasmic binding protein-like II"/>
    <property type="match status" value="2"/>
</dbReference>
<dbReference type="Proteomes" id="UP000361836">
    <property type="component" value="Unassembled WGS sequence"/>
</dbReference>
<proteinExistence type="inferred from homology"/>
<reference evidence="5 6" key="1">
    <citation type="submission" date="2019-10" db="EMBL/GenBank/DDBJ databases">
        <authorList>
            <person name="Wolf R A."/>
        </authorList>
    </citation>
    <scope>NUCLEOTIDE SEQUENCE [LARGE SCALE GENOMIC DNA]</scope>
    <source>
        <strain evidence="5">Collinsella_aerofaciens_MC2</strain>
    </source>
</reference>
<feature type="domain" description="Solute-binding protein family 3/N-terminal" evidence="4">
    <location>
        <begin position="55"/>
        <end position="286"/>
    </location>
</feature>
<evidence type="ECO:0000256" key="1">
    <source>
        <dbReference type="ARBA" id="ARBA00010333"/>
    </source>
</evidence>
<dbReference type="InterPro" id="IPR006311">
    <property type="entry name" value="TAT_signal"/>
</dbReference>
<dbReference type="GO" id="GO:0030288">
    <property type="term" value="C:outer membrane-bounded periplasmic space"/>
    <property type="evidence" value="ECO:0007669"/>
    <property type="project" value="TreeGrafter"/>
</dbReference>
<protein>
    <submittedName>
        <fullName evidence="5">Major cell-binding factor</fullName>
    </submittedName>
</protein>
<dbReference type="InterPro" id="IPR051455">
    <property type="entry name" value="Bact_solute-bind_prot3"/>
</dbReference>
<dbReference type="AlphaFoldDB" id="A0A5K1IZK3"/>
<sequence length="288" mass="31379">MDMSRRQFLQVAGMGILSVASMGTLAGCGSSSDGKSGSASGSSDSKLAVIKDRGKLKCGVKKDVIGYGYLDTKTKKYEGLEIDLCYQIAAAVLGVSYDEAVEKGLCEFTDVTPKTRGPLIDNDQLDIIAATYTITDERKKSWDFSTPYRTDHVGILIKKKSGMTKMADLDGKIIGVSQGSTTKDLVLQMLKDQNVDATPEFKEFPDYPSIKSALDAGNIDAFAMDRSTLKGYTTDDCELLQPDVEFGAQDYGVATKKGSDLSKTVDDTVKKLKKDGWLDKEYTKWDLL</sequence>
<dbReference type="InterPro" id="IPR001638">
    <property type="entry name" value="Solute-binding_3/MltF_N"/>
</dbReference>
<dbReference type="GO" id="GO:0005576">
    <property type="term" value="C:extracellular region"/>
    <property type="evidence" value="ECO:0007669"/>
    <property type="project" value="TreeGrafter"/>
</dbReference>
<dbReference type="PROSITE" id="PS51318">
    <property type="entry name" value="TAT"/>
    <property type="match status" value="1"/>
</dbReference>
<dbReference type="PROSITE" id="PS51257">
    <property type="entry name" value="PROKAR_LIPOPROTEIN"/>
    <property type="match status" value="1"/>
</dbReference>
<dbReference type="EMBL" id="CABWIE010000019">
    <property type="protein sequence ID" value="VWL94756.1"/>
    <property type="molecule type" value="Genomic_DNA"/>
</dbReference>
<dbReference type="RefSeq" id="WP_152076381.1">
    <property type="nucleotide sequence ID" value="NZ_CAAKNU010000037.1"/>
</dbReference>
<dbReference type="PANTHER" id="PTHR30085">
    <property type="entry name" value="AMINO ACID ABC TRANSPORTER PERMEASE"/>
    <property type="match status" value="1"/>
</dbReference>
<name>A0A5K1IZK3_9ACTN</name>
<evidence type="ECO:0000256" key="3">
    <source>
        <dbReference type="ARBA" id="ARBA00022729"/>
    </source>
</evidence>
<evidence type="ECO:0000313" key="6">
    <source>
        <dbReference type="Proteomes" id="UP000361836"/>
    </source>
</evidence>
<organism evidence="5 6">
    <name type="scientific">Collinsella aerofaciens</name>
    <dbReference type="NCBI Taxonomy" id="74426"/>
    <lineage>
        <taxon>Bacteria</taxon>
        <taxon>Bacillati</taxon>
        <taxon>Actinomycetota</taxon>
        <taxon>Coriobacteriia</taxon>
        <taxon>Coriobacteriales</taxon>
        <taxon>Coriobacteriaceae</taxon>
        <taxon>Collinsella</taxon>
    </lineage>
</organism>
<gene>
    <name evidence="5" type="primary">peb1A</name>
    <name evidence="5" type="ORF">KCJAJFAP_00078</name>
</gene>
<evidence type="ECO:0000313" key="5">
    <source>
        <dbReference type="EMBL" id="VWL94756.1"/>
    </source>
</evidence>
<keyword evidence="6" id="KW-1185">Reference proteome</keyword>
<accession>A0A5K1IZK3</accession>
<evidence type="ECO:0000259" key="4">
    <source>
        <dbReference type="SMART" id="SM00062"/>
    </source>
</evidence>
<keyword evidence="2" id="KW-0813">Transport</keyword>
<dbReference type="PANTHER" id="PTHR30085:SF6">
    <property type="entry name" value="ABC TRANSPORTER GLUTAMINE-BINDING PROTEIN GLNH"/>
    <property type="match status" value="1"/>
</dbReference>